<evidence type="ECO:0000313" key="2">
    <source>
        <dbReference type="Proteomes" id="UP000823638"/>
    </source>
</evidence>
<organism evidence="1 2">
    <name type="scientific">Candidatus Gallitreponema excrementavium</name>
    <dbReference type="NCBI Taxonomy" id="2840840"/>
    <lineage>
        <taxon>Bacteria</taxon>
        <taxon>Pseudomonadati</taxon>
        <taxon>Spirochaetota</taxon>
        <taxon>Spirochaetia</taxon>
        <taxon>Spirochaetales</taxon>
        <taxon>Candidatus Gallitreponema</taxon>
    </lineage>
</organism>
<dbReference type="EMBL" id="JADIMM010000016">
    <property type="protein sequence ID" value="MBO8456750.1"/>
    <property type="molecule type" value="Genomic_DNA"/>
</dbReference>
<sequence length="119" mass="13042">MNSPKARNSALTDSRTQAGIYQSPVRLWHRNSLVLFNTLCQSLEFSFAGFQATSRYFPKPGEALAPGQPGFIRALCQSPEFSFAGFQATSRYLPKPCVALAPGQSGFIQYLVPKPGIQL</sequence>
<reference evidence="1" key="1">
    <citation type="submission" date="2020-10" db="EMBL/GenBank/DDBJ databases">
        <authorList>
            <person name="Gilroy R."/>
        </authorList>
    </citation>
    <scope>NUCLEOTIDE SEQUENCE</scope>
    <source>
        <strain evidence="1">10532</strain>
    </source>
</reference>
<proteinExistence type="predicted"/>
<dbReference type="Proteomes" id="UP000823638">
    <property type="component" value="Unassembled WGS sequence"/>
</dbReference>
<protein>
    <submittedName>
        <fullName evidence="1">Uncharacterized protein</fullName>
    </submittedName>
</protein>
<accession>A0A9D9HN07</accession>
<comment type="caution">
    <text evidence="1">The sequence shown here is derived from an EMBL/GenBank/DDBJ whole genome shotgun (WGS) entry which is preliminary data.</text>
</comment>
<dbReference type="AlphaFoldDB" id="A0A9D9HN07"/>
<evidence type="ECO:0000313" key="1">
    <source>
        <dbReference type="EMBL" id="MBO8456750.1"/>
    </source>
</evidence>
<name>A0A9D9HN07_9SPIR</name>
<gene>
    <name evidence="1" type="ORF">IAA81_00790</name>
</gene>
<reference evidence="1" key="2">
    <citation type="journal article" date="2021" name="PeerJ">
        <title>Extensive microbial diversity within the chicken gut microbiome revealed by metagenomics and culture.</title>
        <authorList>
            <person name="Gilroy R."/>
            <person name="Ravi A."/>
            <person name="Getino M."/>
            <person name="Pursley I."/>
            <person name="Horton D.L."/>
            <person name="Alikhan N.F."/>
            <person name="Baker D."/>
            <person name="Gharbi K."/>
            <person name="Hall N."/>
            <person name="Watson M."/>
            <person name="Adriaenssens E.M."/>
            <person name="Foster-Nyarko E."/>
            <person name="Jarju S."/>
            <person name="Secka A."/>
            <person name="Antonio M."/>
            <person name="Oren A."/>
            <person name="Chaudhuri R.R."/>
            <person name="La Ragione R."/>
            <person name="Hildebrand F."/>
            <person name="Pallen M.J."/>
        </authorList>
    </citation>
    <scope>NUCLEOTIDE SEQUENCE</scope>
    <source>
        <strain evidence="1">10532</strain>
    </source>
</reference>